<dbReference type="Proteomes" id="UP000032180">
    <property type="component" value="Chromosome 10"/>
</dbReference>
<feature type="transmembrane region" description="Helical" evidence="12">
    <location>
        <begin position="6"/>
        <end position="24"/>
    </location>
</feature>
<keyword evidence="2 10" id="KW-0349">Heme</keyword>
<proteinExistence type="inferred from homology"/>
<accession>A0A0D9XHP7</accession>
<reference evidence="14" key="2">
    <citation type="submission" date="2013-12" db="EMBL/GenBank/DDBJ databases">
        <authorList>
            <person name="Yu Y."/>
            <person name="Lee S."/>
            <person name="de Baynast K."/>
            <person name="Wissotski M."/>
            <person name="Liu L."/>
            <person name="Talag J."/>
            <person name="Goicoechea J."/>
            <person name="Angelova A."/>
            <person name="Jetty R."/>
            <person name="Kudrna D."/>
            <person name="Golser W."/>
            <person name="Rivera L."/>
            <person name="Zhang J."/>
            <person name="Wing R."/>
        </authorList>
    </citation>
    <scope>NUCLEOTIDE SEQUENCE</scope>
</reference>
<name>A0A0D9XHP7_9ORYZ</name>
<evidence type="ECO:0000256" key="12">
    <source>
        <dbReference type="SAM" id="Phobius"/>
    </source>
</evidence>
<keyword evidence="14" id="KW-1185">Reference proteome</keyword>
<dbReference type="Gramene" id="LPERR10G01520.1">
    <property type="protein sequence ID" value="LPERR10G01520.1"/>
    <property type="gene ID" value="LPERR10G01520"/>
</dbReference>
<dbReference type="GO" id="GO:0005506">
    <property type="term" value="F:iron ion binding"/>
    <property type="evidence" value="ECO:0007669"/>
    <property type="project" value="InterPro"/>
</dbReference>
<feature type="binding site" description="axial binding residue" evidence="10">
    <location>
        <position position="451"/>
    </location>
    <ligand>
        <name>heme</name>
        <dbReference type="ChEBI" id="CHEBI:30413"/>
    </ligand>
    <ligandPart>
        <name>Fe</name>
        <dbReference type="ChEBI" id="CHEBI:18248"/>
    </ligandPart>
</feature>
<keyword evidence="9 12" id="KW-0472">Membrane</keyword>
<dbReference type="InterPro" id="IPR001128">
    <property type="entry name" value="Cyt_P450"/>
</dbReference>
<evidence type="ECO:0000313" key="13">
    <source>
        <dbReference type="EnsemblPlants" id="LPERR10G01520.1"/>
    </source>
</evidence>
<evidence type="ECO:0008006" key="15">
    <source>
        <dbReference type="Google" id="ProtNLM"/>
    </source>
</evidence>
<evidence type="ECO:0000256" key="7">
    <source>
        <dbReference type="ARBA" id="ARBA00023004"/>
    </source>
</evidence>
<dbReference type="Gene3D" id="1.10.630.10">
    <property type="entry name" value="Cytochrome P450"/>
    <property type="match status" value="1"/>
</dbReference>
<keyword evidence="5 12" id="KW-1133">Transmembrane helix</keyword>
<dbReference type="AlphaFoldDB" id="A0A0D9XHP7"/>
<dbReference type="InterPro" id="IPR036396">
    <property type="entry name" value="Cyt_P450_sf"/>
</dbReference>
<comment type="cofactor">
    <cofactor evidence="10">
        <name>heme</name>
        <dbReference type="ChEBI" id="CHEBI:30413"/>
    </cofactor>
</comment>
<dbReference type="SUPFAM" id="SSF48264">
    <property type="entry name" value="Cytochrome P450"/>
    <property type="match status" value="1"/>
</dbReference>
<dbReference type="Pfam" id="PF00067">
    <property type="entry name" value="p450"/>
    <property type="match status" value="1"/>
</dbReference>
<reference evidence="13 14" key="1">
    <citation type="submission" date="2012-08" db="EMBL/GenBank/DDBJ databases">
        <title>Oryza genome evolution.</title>
        <authorList>
            <person name="Wing R.A."/>
        </authorList>
    </citation>
    <scope>NUCLEOTIDE SEQUENCE</scope>
</reference>
<dbReference type="PANTHER" id="PTHR24298:SF152">
    <property type="entry name" value="CYTOCHROME P450 FAMILY PROTEIN, EXPRESSED"/>
    <property type="match status" value="1"/>
</dbReference>
<evidence type="ECO:0000313" key="14">
    <source>
        <dbReference type="Proteomes" id="UP000032180"/>
    </source>
</evidence>
<evidence type="ECO:0000256" key="10">
    <source>
        <dbReference type="PIRSR" id="PIRSR602401-1"/>
    </source>
</evidence>
<dbReference type="eggNOG" id="KOG0156">
    <property type="taxonomic scope" value="Eukaryota"/>
</dbReference>
<keyword evidence="4 10" id="KW-0479">Metal-binding</keyword>
<comment type="similarity">
    <text evidence="11">Belongs to the cytochrome P450 family.</text>
</comment>
<keyword evidence="8 11" id="KW-0503">Monooxygenase</keyword>
<evidence type="ECO:0000256" key="11">
    <source>
        <dbReference type="RuleBase" id="RU000461"/>
    </source>
</evidence>
<dbReference type="EnsemblPlants" id="LPERR10G01520.1">
    <property type="protein sequence ID" value="LPERR10G01520.1"/>
    <property type="gene ID" value="LPERR10G01520"/>
</dbReference>
<protein>
    <recommendedName>
        <fullName evidence="15">Cytochrome P450</fullName>
    </recommendedName>
</protein>
<evidence type="ECO:0000256" key="4">
    <source>
        <dbReference type="ARBA" id="ARBA00022723"/>
    </source>
</evidence>
<evidence type="ECO:0000256" key="5">
    <source>
        <dbReference type="ARBA" id="ARBA00022989"/>
    </source>
</evidence>
<dbReference type="GO" id="GO:0020037">
    <property type="term" value="F:heme binding"/>
    <property type="evidence" value="ECO:0007669"/>
    <property type="project" value="InterPro"/>
</dbReference>
<dbReference type="GO" id="GO:0016709">
    <property type="term" value="F:oxidoreductase activity, acting on paired donors, with incorporation or reduction of molecular oxygen, NAD(P)H as one donor, and incorporation of one atom of oxygen"/>
    <property type="evidence" value="ECO:0007669"/>
    <property type="project" value="TreeGrafter"/>
</dbReference>
<dbReference type="PRINTS" id="PR00385">
    <property type="entry name" value="P450"/>
</dbReference>
<dbReference type="GO" id="GO:0016020">
    <property type="term" value="C:membrane"/>
    <property type="evidence" value="ECO:0007669"/>
    <property type="project" value="UniProtKB-SubCell"/>
</dbReference>
<evidence type="ECO:0000256" key="2">
    <source>
        <dbReference type="ARBA" id="ARBA00022617"/>
    </source>
</evidence>
<evidence type="ECO:0000256" key="3">
    <source>
        <dbReference type="ARBA" id="ARBA00022692"/>
    </source>
</evidence>
<dbReference type="HOGENOM" id="CLU_001570_4_0_1"/>
<dbReference type="InterPro" id="IPR017972">
    <property type="entry name" value="Cyt_P450_CS"/>
</dbReference>
<sequence>MNFVWTSVTLVLPLALLIILSNVVNNRRRRLPPGPAAVPLLGNLAWLTITDGQQFMATLRSFHARYGPVIALRFGSTLEVSVADRRLAHTALVQLGAAVADRPLLASHDLLGHNSAFTITSSNYGALWRLLRRNLVAEMARLRLFAAERERALADLTHRLGCRKQGDEAIMDMFQHAMFCIFVSMCFGQSVDEHAVRDITAALRQLMLYSTTELNVFVFVPAITTRVFGGRRRAMDAMRSRLKDLYLPLIDARRRRRLLQEAGAGNDDDTMFPHSYVDALLDIRLNHDGGRGLTDDEISALCSEFLSGGTDLPSSALQWTMAELVKNPAIQDKLYREIRAVTGGDKVSEEDLQRMPYLKAVVLESLRRHPPGHQLVPHAAAADVELGGYVIPKGATVNFLAVDFGLDEVVWERPMDFVPERFMPGGHGEAVDVTGTREIKMMPFGAGRRICPGLAVATLHLEYFVANLVNTFEWQEVEGMEVDVIAERFDFSAVMKKPFEVNLVARAEKC</sequence>
<dbReference type="PROSITE" id="PS00086">
    <property type="entry name" value="CYTOCHROME_P450"/>
    <property type="match status" value="1"/>
</dbReference>
<comment type="subcellular location">
    <subcellularLocation>
        <location evidence="1">Membrane</location>
        <topology evidence="1">Single-pass membrane protein</topology>
    </subcellularLocation>
</comment>
<keyword evidence="3 12" id="KW-0812">Transmembrane</keyword>
<dbReference type="CDD" id="cd11075">
    <property type="entry name" value="CYP77_89"/>
    <property type="match status" value="1"/>
</dbReference>
<organism evidence="13 14">
    <name type="scientific">Leersia perrieri</name>
    <dbReference type="NCBI Taxonomy" id="77586"/>
    <lineage>
        <taxon>Eukaryota</taxon>
        <taxon>Viridiplantae</taxon>
        <taxon>Streptophyta</taxon>
        <taxon>Embryophyta</taxon>
        <taxon>Tracheophyta</taxon>
        <taxon>Spermatophyta</taxon>
        <taxon>Magnoliopsida</taxon>
        <taxon>Liliopsida</taxon>
        <taxon>Poales</taxon>
        <taxon>Poaceae</taxon>
        <taxon>BOP clade</taxon>
        <taxon>Oryzoideae</taxon>
        <taxon>Oryzeae</taxon>
        <taxon>Oryzinae</taxon>
        <taxon>Leersia</taxon>
    </lineage>
</organism>
<dbReference type="STRING" id="77586.A0A0D9XHP7"/>
<evidence type="ECO:0000256" key="8">
    <source>
        <dbReference type="ARBA" id="ARBA00023033"/>
    </source>
</evidence>
<evidence type="ECO:0000256" key="6">
    <source>
        <dbReference type="ARBA" id="ARBA00023002"/>
    </source>
</evidence>
<evidence type="ECO:0000256" key="1">
    <source>
        <dbReference type="ARBA" id="ARBA00004167"/>
    </source>
</evidence>
<keyword evidence="6 11" id="KW-0560">Oxidoreductase</keyword>
<dbReference type="PRINTS" id="PR00463">
    <property type="entry name" value="EP450I"/>
</dbReference>
<dbReference type="InterPro" id="IPR002401">
    <property type="entry name" value="Cyt_P450_E_grp-I"/>
</dbReference>
<evidence type="ECO:0000256" key="9">
    <source>
        <dbReference type="ARBA" id="ARBA00023136"/>
    </source>
</evidence>
<dbReference type="InterPro" id="IPR051103">
    <property type="entry name" value="Plant_metabolite_P450s"/>
</dbReference>
<dbReference type="FunFam" id="1.10.630.10:FF:000012">
    <property type="entry name" value="Cytochrome P450 family protein"/>
    <property type="match status" value="1"/>
</dbReference>
<dbReference type="PANTHER" id="PTHR24298">
    <property type="entry name" value="FLAVONOID 3'-MONOOXYGENASE-RELATED"/>
    <property type="match status" value="1"/>
</dbReference>
<keyword evidence="7 10" id="KW-0408">Iron</keyword>
<reference evidence="13" key="3">
    <citation type="submission" date="2015-04" db="UniProtKB">
        <authorList>
            <consortium name="EnsemblPlants"/>
        </authorList>
    </citation>
    <scope>IDENTIFICATION</scope>
</reference>